<comment type="caution">
    <text evidence="3">The sequence shown here is derived from an EMBL/GenBank/DDBJ whole genome shotgun (WGS) entry which is preliminary data.</text>
</comment>
<dbReference type="AlphaFoldDB" id="A0A0J1K7I2"/>
<dbReference type="PATRIC" id="fig|320778.3.peg.1503"/>
<dbReference type="InterPro" id="IPR025711">
    <property type="entry name" value="PepSY"/>
</dbReference>
<gene>
    <name evidence="3" type="ORF">ABT57_06975</name>
</gene>
<feature type="signal peptide" evidence="1">
    <location>
        <begin position="1"/>
        <end position="26"/>
    </location>
</feature>
<evidence type="ECO:0000313" key="3">
    <source>
        <dbReference type="EMBL" id="KLV10297.1"/>
    </source>
</evidence>
<keyword evidence="1" id="KW-0732">Signal</keyword>
<accession>A0A0J1K7I2</accession>
<evidence type="ECO:0000313" key="4">
    <source>
        <dbReference type="Proteomes" id="UP000035909"/>
    </source>
</evidence>
<proteinExistence type="predicted"/>
<dbReference type="Pfam" id="PF03413">
    <property type="entry name" value="PepSY"/>
    <property type="match status" value="1"/>
</dbReference>
<name>A0A0J1K7I2_9GAMM</name>
<dbReference type="Gene3D" id="3.10.450.40">
    <property type="match status" value="1"/>
</dbReference>
<protein>
    <recommendedName>
        <fullName evidence="2">PepSY domain-containing protein</fullName>
    </recommendedName>
</protein>
<feature type="chain" id="PRO_5005254335" description="PepSY domain-containing protein" evidence="1">
    <location>
        <begin position="27"/>
        <end position="121"/>
    </location>
</feature>
<organism evidence="3 4">
    <name type="scientific">Photobacterium ganghwense</name>
    <dbReference type="NCBI Taxonomy" id="320778"/>
    <lineage>
        <taxon>Bacteria</taxon>
        <taxon>Pseudomonadati</taxon>
        <taxon>Pseudomonadota</taxon>
        <taxon>Gammaproteobacteria</taxon>
        <taxon>Vibrionales</taxon>
        <taxon>Vibrionaceae</taxon>
        <taxon>Photobacterium</taxon>
    </lineage>
</organism>
<dbReference type="STRING" id="320778.ABT57_06975"/>
<dbReference type="OrthoDB" id="6399977at2"/>
<evidence type="ECO:0000259" key="2">
    <source>
        <dbReference type="Pfam" id="PF03413"/>
    </source>
</evidence>
<reference evidence="3 4" key="1">
    <citation type="submission" date="2015-05" db="EMBL/GenBank/DDBJ databases">
        <title>Photobacterium galathea sp. nov.</title>
        <authorList>
            <person name="Machado H."/>
            <person name="Gram L."/>
        </authorList>
    </citation>
    <scope>NUCLEOTIDE SEQUENCE [LARGE SCALE GENOMIC DNA]</scope>
    <source>
        <strain evidence="3 4">DSM 22954</strain>
    </source>
</reference>
<dbReference type="Proteomes" id="UP000035909">
    <property type="component" value="Unassembled WGS sequence"/>
</dbReference>
<dbReference type="EMBL" id="LDOU01000006">
    <property type="protein sequence ID" value="KLV10297.1"/>
    <property type="molecule type" value="Genomic_DNA"/>
</dbReference>
<sequence>MNSKRLLLHSLILAASLSVISPAAFSVDDVPLEVDERQTDVMLAVEQGLIRPYSELQAKVKHQLNGRIIKVELEEDDGVWVYELKLLDPKNNVVKVEYEAKTLTLTEIKGRGLEHIIKDSE</sequence>
<evidence type="ECO:0000256" key="1">
    <source>
        <dbReference type="SAM" id="SignalP"/>
    </source>
</evidence>
<keyword evidence="4" id="KW-1185">Reference proteome</keyword>
<feature type="domain" description="PepSY" evidence="2">
    <location>
        <begin position="53"/>
        <end position="103"/>
    </location>
</feature>
<dbReference type="RefSeq" id="WP_047884460.1">
    <property type="nucleotide sequence ID" value="NZ_CP071326.1"/>
</dbReference>